<dbReference type="AlphaFoldDB" id="A0A482XHV3"/>
<dbReference type="InParanoid" id="A0A482XHV3"/>
<evidence type="ECO:0000256" key="1">
    <source>
        <dbReference type="SAM" id="SignalP"/>
    </source>
</evidence>
<proteinExistence type="predicted"/>
<feature type="chain" id="PRO_5019853104" evidence="1">
    <location>
        <begin position="19"/>
        <end position="400"/>
    </location>
</feature>
<evidence type="ECO:0000313" key="2">
    <source>
        <dbReference type="EMBL" id="RZF45089.1"/>
    </source>
</evidence>
<keyword evidence="3" id="KW-1185">Reference proteome</keyword>
<organism evidence="2 3">
    <name type="scientific">Laodelphax striatellus</name>
    <name type="common">Small brown planthopper</name>
    <name type="synonym">Delphax striatella</name>
    <dbReference type="NCBI Taxonomy" id="195883"/>
    <lineage>
        <taxon>Eukaryota</taxon>
        <taxon>Metazoa</taxon>
        <taxon>Ecdysozoa</taxon>
        <taxon>Arthropoda</taxon>
        <taxon>Hexapoda</taxon>
        <taxon>Insecta</taxon>
        <taxon>Pterygota</taxon>
        <taxon>Neoptera</taxon>
        <taxon>Paraneoptera</taxon>
        <taxon>Hemiptera</taxon>
        <taxon>Auchenorrhyncha</taxon>
        <taxon>Fulgoroidea</taxon>
        <taxon>Delphacidae</taxon>
        <taxon>Criomorphinae</taxon>
        <taxon>Laodelphax</taxon>
    </lineage>
</organism>
<dbReference type="EMBL" id="QKKF02009988">
    <property type="protein sequence ID" value="RZF45089.1"/>
    <property type="molecule type" value="Genomic_DNA"/>
</dbReference>
<sequence length="400" mass="41869">MVLFMLVTLAIKLLRSDANEDRMVAMKLRQNDAACLLLNKTHFPNSSGSVNDFEALSKKIPLLYQYDRTPLPPGSYLGNRVNLLYPVLPGGQQQHVEQNKTNAKLNNVTTSYNTPGLDQQPLLKINSVTHSQQANCNTFGAMPWGAGVLNDLGQNFCPDAANMSAALNQFVSNVSGCQLSAPQNVSNNLSSSVHLGKSAPCCSEGANVGNIDGANSTTSDTTLENPSATLESDGATCSANLQNVSAIDGATTIDSSTTNHANFLNLPATNLAIASTDGAASDTTSGNIAATSGNVSATSRIGTETCCDHLETSKTNMQCAAPCNISSPQGSHTFSDPRMSTDSAVSSQKHNAFPCSASSLLGVNATNTPIPVFGPFACITTQASSDEHPIFSLQINVSFL</sequence>
<accession>A0A482XHV3</accession>
<comment type="caution">
    <text evidence="2">The sequence shown here is derived from an EMBL/GenBank/DDBJ whole genome shotgun (WGS) entry which is preliminary data.</text>
</comment>
<feature type="signal peptide" evidence="1">
    <location>
        <begin position="1"/>
        <end position="18"/>
    </location>
</feature>
<reference evidence="2 3" key="1">
    <citation type="journal article" date="2017" name="Gigascience">
        <title>Genome sequence of the small brown planthopper, Laodelphax striatellus.</title>
        <authorList>
            <person name="Zhu J."/>
            <person name="Jiang F."/>
            <person name="Wang X."/>
            <person name="Yang P."/>
            <person name="Bao Y."/>
            <person name="Zhao W."/>
            <person name="Wang W."/>
            <person name="Lu H."/>
            <person name="Wang Q."/>
            <person name="Cui N."/>
            <person name="Li J."/>
            <person name="Chen X."/>
            <person name="Luo L."/>
            <person name="Yu J."/>
            <person name="Kang L."/>
            <person name="Cui F."/>
        </authorList>
    </citation>
    <scope>NUCLEOTIDE SEQUENCE [LARGE SCALE GENOMIC DNA]</scope>
    <source>
        <strain evidence="2">Lst14</strain>
    </source>
</reference>
<protein>
    <submittedName>
        <fullName evidence="2">Uncharacterized protein</fullName>
    </submittedName>
</protein>
<dbReference type="Proteomes" id="UP000291343">
    <property type="component" value="Unassembled WGS sequence"/>
</dbReference>
<keyword evidence="1" id="KW-0732">Signal</keyword>
<name>A0A482XHV3_LAOST</name>
<gene>
    <name evidence="2" type="ORF">LSTR_LSTR014945</name>
</gene>
<evidence type="ECO:0000313" key="3">
    <source>
        <dbReference type="Proteomes" id="UP000291343"/>
    </source>
</evidence>